<evidence type="ECO:0000313" key="2">
    <source>
        <dbReference type="EMBL" id="GAA5796845.1"/>
    </source>
</evidence>
<protein>
    <submittedName>
        <fullName evidence="2">Uncharacterized protein</fullName>
    </submittedName>
</protein>
<dbReference type="EMBL" id="BAABUJ010000007">
    <property type="protein sequence ID" value="GAA5796845.1"/>
    <property type="molecule type" value="Genomic_DNA"/>
</dbReference>
<evidence type="ECO:0000313" key="3">
    <source>
        <dbReference type="Proteomes" id="UP001476247"/>
    </source>
</evidence>
<feature type="transmembrane region" description="Helical" evidence="1">
    <location>
        <begin position="136"/>
        <end position="156"/>
    </location>
</feature>
<proteinExistence type="predicted"/>
<evidence type="ECO:0000256" key="1">
    <source>
        <dbReference type="SAM" id="Phobius"/>
    </source>
</evidence>
<keyword evidence="1" id="KW-0812">Transmembrane</keyword>
<sequence>MENRNNRDTLCDRCGTYYIGLKGLRIHRSRPTKCNRLQLQNRLANVLNPPNNVPDVPTVPNPPNNVPGVPNGQGGPQDINVIHIEGYSLNYLTVPADLLPNLDNEQLVDGRYRSLIRFSENATEEQRRKQMGPFAWVARSVDFISSSVFWGARLYGIASMGYAFYYTYIGECSTAVNYFYITAKKKFE</sequence>
<accession>A0ABP9XPY6</accession>
<reference evidence="2 3" key="1">
    <citation type="submission" date="2024-04" db="EMBL/GenBank/DDBJ databases">
        <title>genome sequences of Mucor flavus KT1a and Helicostylum pulchrum KT1b strains isolation_sourced from the surface of a dry-aged beef.</title>
        <authorList>
            <person name="Toyotome T."/>
            <person name="Hosono M."/>
            <person name="Torimaru M."/>
            <person name="Fukuda K."/>
            <person name="Mikami N."/>
        </authorList>
    </citation>
    <scope>NUCLEOTIDE SEQUENCE [LARGE SCALE GENOMIC DNA]</scope>
    <source>
        <strain evidence="2 3">KT1b</strain>
    </source>
</reference>
<keyword evidence="1" id="KW-1133">Transmembrane helix</keyword>
<dbReference type="Proteomes" id="UP001476247">
    <property type="component" value="Unassembled WGS sequence"/>
</dbReference>
<feature type="transmembrane region" description="Helical" evidence="1">
    <location>
        <begin position="162"/>
        <end position="181"/>
    </location>
</feature>
<keyword evidence="1" id="KW-0472">Membrane</keyword>
<gene>
    <name evidence="2" type="ORF">HPULCUR_002223</name>
</gene>
<name>A0ABP9XPY6_9FUNG</name>
<comment type="caution">
    <text evidence="2">The sequence shown here is derived from an EMBL/GenBank/DDBJ whole genome shotgun (WGS) entry which is preliminary data.</text>
</comment>
<keyword evidence="3" id="KW-1185">Reference proteome</keyword>
<organism evidence="2 3">
    <name type="scientific">Helicostylum pulchrum</name>
    <dbReference type="NCBI Taxonomy" id="562976"/>
    <lineage>
        <taxon>Eukaryota</taxon>
        <taxon>Fungi</taxon>
        <taxon>Fungi incertae sedis</taxon>
        <taxon>Mucoromycota</taxon>
        <taxon>Mucoromycotina</taxon>
        <taxon>Mucoromycetes</taxon>
        <taxon>Mucorales</taxon>
        <taxon>Mucorineae</taxon>
        <taxon>Mucoraceae</taxon>
        <taxon>Helicostylum</taxon>
    </lineage>
</organism>